<gene>
    <name evidence="3" type="ordered locus">ASAC_1037</name>
</gene>
<evidence type="ECO:0000259" key="1">
    <source>
        <dbReference type="Pfam" id="PF01796"/>
    </source>
</evidence>
<accession>D9Q2A4</accession>
<reference evidence="3 4" key="1">
    <citation type="journal article" date="2010" name="Appl. Environ. Microbiol.">
        <title>The genome sequence of the crenarchaeon Acidilobus saccharovorans supports a new order, Acidilobales, and suggests an important ecological role in terrestrial acidic hot springs.</title>
        <authorList>
            <person name="Mardanov A.V."/>
            <person name="Svetlitchnyi V.A."/>
            <person name="Beletsky A.V."/>
            <person name="Prokofeva M.I."/>
            <person name="Bonch-Osmolovskaya E.A."/>
            <person name="Ravin N.V."/>
            <person name="Skryabin K.G."/>
        </authorList>
    </citation>
    <scope>NUCLEOTIDE SEQUENCE [LARGE SCALE GENOMIC DNA]</scope>
    <source>
        <strain evidence="4">DSM 16705 / JCM 18335 / VKM B-2471 / 345-15</strain>
    </source>
</reference>
<dbReference type="Pfam" id="PF01796">
    <property type="entry name" value="OB_ChsH2_C"/>
    <property type="match status" value="1"/>
</dbReference>
<evidence type="ECO:0000259" key="2">
    <source>
        <dbReference type="Pfam" id="PF12172"/>
    </source>
</evidence>
<dbReference type="Gene3D" id="6.10.30.10">
    <property type="match status" value="1"/>
</dbReference>
<proteinExistence type="predicted"/>
<evidence type="ECO:0000313" key="4">
    <source>
        <dbReference type="Proteomes" id="UP000000346"/>
    </source>
</evidence>
<dbReference type="InterPro" id="IPR002878">
    <property type="entry name" value="ChsH2_C"/>
</dbReference>
<dbReference type="KEGG" id="asc:ASAC_1037"/>
<dbReference type="Pfam" id="PF12172">
    <property type="entry name" value="zf-ChsH2"/>
    <property type="match status" value="1"/>
</dbReference>
<dbReference type="InterPro" id="IPR022002">
    <property type="entry name" value="ChsH2_Znr"/>
</dbReference>
<protein>
    <submittedName>
        <fullName evidence="3">Predicted nucleic-acid-binding protein containing a Zn-ribbon</fullName>
    </submittedName>
</protein>
<dbReference type="InterPro" id="IPR012340">
    <property type="entry name" value="NA-bd_OB-fold"/>
</dbReference>
<evidence type="ECO:0000313" key="3">
    <source>
        <dbReference type="EMBL" id="ADL19442.1"/>
    </source>
</evidence>
<dbReference type="HOGENOM" id="CLU_119412_2_2_2"/>
<dbReference type="InterPro" id="IPR052513">
    <property type="entry name" value="Thioester_dehydratase-like"/>
</dbReference>
<keyword evidence="4" id="KW-1185">Reference proteome</keyword>
<dbReference type="Proteomes" id="UP000000346">
    <property type="component" value="Chromosome"/>
</dbReference>
<dbReference type="PANTHER" id="PTHR34075">
    <property type="entry name" value="BLR3430 PROTEIN"/>
    <property type="match status" value="1"/>
</dbReference>
<dbReference type="OrthoDB" id="9573at2157"/>
<dbReference type="SUPFAM" id="SSF50249">
    <property type="entry name" value="Nucleic acid-binding proteins"/>
    <property type="match status" value="1"/>
</dbReference>
<dbReference type="EMBL" id="CP001742">
    <property type="protein sequence ID" value="ADL19442.1"/>
    <property type="molecule type" value="Genomic_DNA"/>
</dbReference>
<organism evidence="3 4">
    <name type="scientific">Acidilobus saccharovorans (strain DSM 16705 / JCM 18335 / VKM B-2471 / 345-15)</name>
    <dbReference type="NCBI Taxonomy" id="666510"/>
    <lineage>
        <taxon>Archaea</taxon>
        <taxon>Thermoproteota</taxon>
        <taxon>Thermoprotei</taxon>
        <taxon>Acidilobales</taxon>
        <taxon>Acidilobaceae</taxon>
        <taxon>Acidilobus</taxon>
    </lineage>
</organism>
<dbReference type="STRING" id="666510.ASAC_1037"/>
<feature type="domain" description="ChsH2 C-terminal OB-fold" evidence="1">
    <location>
        <begin position="50"/>
        <end position="113"/>
    </location>
</feature>
<dbReference type="InParanoid" id="D9Q2A4"/>
<feature type="domain" description="ChsH2 rubredoxin-like zinc ribbon" evidence="2">
    <location>
        <begin position="18"/>
        <end position="48"/>
    </location>
</feature>
<dbReference type="eggNOG" id="arCOG01285">
    <property type="taxonomic scope" value="Archaea"/>
</dbReference>
<dbReference type="AlphaFoldDB" id="D9Q2A4"/>
<sequence>MSMDLSVPRYWRMKLSLYRLQGAKCKACGRVHFPPRQACPYCGSRDLELVDLPKRGRLISYTAVYAIPEGAKEYSPVYVGLIDLGAAKVVAELTDVTDPSKLKKGLEVEAVLRRTRVDREAGLIYYALKFRPSMGVPDV</sequence>
<dbReference type="RefSeq" id="WP_013266954.1">
    <property type="nucleotide sequence ID" value="NC_014374.1"/>
</dbReference>
<name>D9Q2A4_ACIS3</name>
<dbReference type="GeneID" id="9499282"/>
<dbReference type="PANTHER" id="PTHR34075:SF5">
    <property type="entry name" value="BLR3430 PROTEIN"/>
    <property type="match status" value="1"/>
</dbReference>